<dbReference type="InterPro" id="IPR006626">
    <property type="entry name" value="PbH1"/>
</dbReference>
<dbReference type="Proteomes" id="UP000316213">
    <property type="component" value="Unassembled WGS sequence"/>
</dbReference>
<feature type="domain" description="Right handed beta helix" evidence="5">
    <location>
        <begin position="100"/>
        <end position="259"/>
    </location>
</feature>
<dbReference type="InterPro" id="IPR039448">
    <property type="entry name" value="Beta_helix"/>
</dbReference>
<evidence type="ECO:0000256" key="2">
    <source>
        <dbReference type="ARBA" id="ARBA00022525"/>
    </source>
</evidence>
<dbReference type="InterPro" id="IPR012334">
    <property type="entry name" value="Pectin_lyas_fold"/>
</dbReference>
<dbReference type="Pfam" id="PF13229">
    <property type="entry name" value="Beta_helix"/>
    <property type="match status" value="1"/>
</dbReference>
<evidence type="ECO:0000313" key="6">
    <source>
        <dbReference type="EMBL" id="TWT86220.1"/>
    </source>
</evidence>
<dbReference type="GO" id="GO:0016837">
    <property type="term" value="F:carbon-oxygen lyase activity, acting on polysaccharides"/>
    <property type="evidence" value="ECO:0007669"/>
    <property type="project" value="TreeGrafter"/>
</dbReference>
<dbReference type="Gene3D" id="2.160.20.10">
    <property type="entry name" value="Single-stranded right-handed beta-helix, Pectin lyase-like"/>
    <property type="match status" value="1"/>
</dbReference>
<keyword evidence="2" id="KW-0964">Secreted</keyword>
<evidence type="ECO:0000256" key="1">
    <source>
        <dbReference type="ARBA" id="ARBA00004613"/>
    </source>
</evidence>
<dbReference type="SMART" id="SM00710">
    <property type="entry name" value="PbH1"/>
    <property type="match status" value="9"/>
</dbReference>
<dbReference type="AlphaFoldDB" id="A0A5C5ZGG6"/>
<protein>
    <recommendedName>
        <fullName evidence="5">Right handed beta helix domain-containing protein</fullName>
    </recommendedName>
</protein>
<organism evidence="6 7">
    <name type="scientific">Neorhodopirellula pilleata</name>
    <dbReference type="NCBI Taxonomy" id="2714738"/>
    <lineage>
        <taxon>Bacteria</taxon>
        <taxon>Pseudomonadati</taxon>
        <taxon>Planctomycetota</taxon>
        <taxon>Planctomycetia</taxon>
        <taxon>Pirellulales</taxon>
        <taxon>Pirellulaceae</taxon>
        <taxon>Neorhodopirellula</taxon>
    </lineage>
</organism>
<evidence type="ECO:0000256" key="3">
    <source>
        <dbReference type="ARBA" id="ARBA00022729"/>
    </source>
</evidence>
<feature type="signal peptide" evidence="4">
    <location>
        <begin position="1"/>
        <end position="22"/>
    </location>
</feature>
<dbReference type="GO" id="GO:0005576">
    <property type="term" value="C:extracellular region"/>
    <property type="evidence" value="ECO:0007669"/>
    <property type="project" value="UniProtKB-SubCell"/>
</dbReference>
<keyword evidence="7" id="KW-1185">Reference proteome</keyword>
<dbReference type="InterPro" id="IPR011050">
    <property type="entry name" value="Pectin_lyase_fold/virulence"/>
</dbReference>
<proteinExistence type="predicted"/>
<reference evidence="6 7" key="1">
    <citation type="submission" date="2019-02" db="EMBL/GenBank/DDBJ databases">
        <title>Deep-cultivation of Planctomycetes and their phenomic and genomic characterization uncovers novel biology.</title>
        <authorList>
            <person name="Wiegand S."/>
            <person name="Jogler M."/>
            <person name="Boedeker C."/>
            <person name="Pinto D."/>
            <person name="Vollmers J."/>
            <person name="Rivas-Marin E."/>
            <person name="Kohn T."/>
            <person name="Peeters S.H."/>
            <person name="Heuer A."/>
            <person name="Rast P."/>
            <person name="Oberbeckmann S."/>
            <person name="Bunk B."/>
            <person name="Jeske O."/>
            <person name="Meyerdierks A."/>
            <person name="Storesund J.E."/>
            <person name="Kallscheuer N."/>
            <person name="Luecker S."/>
            <person name="Lage O.M."/>
            <person name="Pohl T."/>
            <person name="Merkel B.J."/>
            <person name="Hornburger P."/>
            <person name="Mueller R.-W."/>
            <person name="Bruemmer F."/>
            <person name="Labrenz M."/>
            <person name="Spormann A.M."/>
            <person name="Op Den Camp H."/>
            <person name="Overmann J."/>
            <person name="Amann R."/>
            <person name="Jetten M.S.M."/>
            <person name="Mascher T."/>
            <person name="Medema M.H."/>
            <person name="Devos D.P."/>
            <person name="Kaster A.-K."/>
            <person name="Ovreas L."/>
            <person name="Rohde M."/>
            <person name="Galperin M.Y."/>
            <person name="Jogler C."/>
        </authorList>
    </citation>
    <scope>NUCLEOTIDE SEQUENCE [LARGE SCALE GENOMIC DNA]</scope>
    <source>
        <strain evidence="6 7">Pla100</strain>
    </source>
</reference>
<dbReference type="RefSeq" id="WP_146582804.1">
    <property type="nucleotide sequence ID" value="NZ_SJPM01000039.1"/>
</dbReference>
<dbReference type="InterPro" id="IPR052052">
    <property type="entry name" value="Polysaccharide_Lyase_9"/>
</dbReference>
<comment type="subcellular location">
    <subcellularLocation>
        <location evidence="1">Secreted</location>
    </subcellularLocation>
</comment>
<dbReference type="OrthoDB" id="249127at2"/>
<evidence type="ECO:0000313" key="7">
    <source>
        <dbReference type="Proteomes" id="UP000316213"/>
    </source>
</evidence>
<dbReference type="PANTHER" id="PTHR40088">
    <property type="entry name" value="PECTATE LYASE (EUROFUNG)"/>
    <property type="match status" value="1"/>
</dbReference>
<sequence length="436" mass="47195" precursor="true">MNRFIQSLSWLILSCLSVTAVAGEYYVSPSGNDSAVGSKLRPWQTIQKAANELGPGDTAHISAGRYSEHVNINVSGTAARPVVFKAIENRKTVLDSGSFFARNQSHFRIEGFRIQNTSGNRAAIEITGDGGFGDIVGNEVTGVHSTAAAIRVGGTMHDFTIEGNHVHHNNTGNQEAIRVHERTRDFNVTNNEVNDNSNIGIDIVGWAQYGKPTNGLVSHNVARNNSTLAPWAANIYVDGANNITVEFNVVSGSEYGFQLGCEPATDESSENILRYNIAYGNTEYGLGIGGCTGGDVHHCQIYNNVFVNNQRAIGFNKNAGHDNLIVNNILYEPSGQSFNFLSQPRNTIIDFNCYFVRYGSTPGRNSVIGNPLFENLPAIKFSLKEVSPCIDVGHTVEGQLIDFVGSSVPVDGNSDGQSFPDIGAFEFAPTTRVKVR</sequence>
<feature type="chain" id="PRO_5023145179" description="Right handed beta helix domain-containing protein" evidence="4">
    <location>
        <begin position="23"/>
        <end position="436"/>
    </location>
</feature>
<comment type="caution">
    <text evidence="6">The sequence shown here is derived from an EMBL/GenBank/DDBJ whole genome shotgun (WGS) entry which is preliminary data.</text>
</comment>
<gene>
    <name evidence="6" type="ORF">Pla100_61580</name>
</gene>
<name>A0A5C5ZGG6_9BACT</name>
<accession>A0A5C5ZGG6</accession>
<evidence type="ECO:0000259" key="5">
    <source>
        <dbReference type="Pfam" id="PF13229"/>
    </source>
</evidence>
<dbReference type="EMBL" id="SJPM01000039">
    <property type="protein sequence ID" value="TWT86220.1"/>
    <property type="molecule type" value="Genomic_DNA"/>
</dbReference>
<keyword evidence="3 4" id="KW-0732">Signal</keyword>
<evidence type="ECO:0000256" key="4">
    <source>
        <dbReference type="SAM" id="SignalP"/>
    </source>
</evidence>
<dbReference type="PROSITE" id="PS51257">
    <property type="entry name" value="PROKAR_LIPOPROTEIN"/>
    <property type="match status" value="1"/>
</dbReference>
<dbReference type="SUPFAM" id="SSF51126">
    <property type="entry name" value="Pectin lyase-like"/>
    <property type="match status" value="1"/>
</dbReference>
<dbReference type="PANTHER" id="PTHR40088:SF2">
    <property type="entry name" value="SECRETED SUGAR HYDROLASE"/>
    <property type="match status" value="1"/>
</dbReference>